<evidence type="ECO:0000256" key="2">
    <source>
        <dbReference type="ARBA" id="ARBA00022448"/>
    </source>
</evidence>
<feature type="transmembrane region" description="Helical" evidence="9">
    <location>
        <begin position="110"/>
        <end position="131"/>
    </location>
</feature>
<keyword evidence="2" id="KW-0813">Transport</keyword>
<dbReference type="Gene3D" id="1.20.1720.10">
    <property type="entry name" value="Multidrug resistance protein D"/>
    <property type="match status" value="1"/>
</dbReference>
<dbReference type="EMBL" id="CP027541">
    <property type="protein sequence ID" value="AWT54008.1"/>
    <property type="molecule type" value="Genomic_DNA"/>
</dbReference>
<evidence type="ECO:0000313" key="11">
    <source>
        <dbReference type="EMBL" id="AWT54008.1"/>
    </source>
</evidence>
<dbReference type="RefSeq" id="WP_036453156.1">
    <property type="nucleotide sequence ID" value="NZ_CP027541.1"/>
</dbReference>
<dbReference type="PANTHER" id="PTHR23501:SF191">
    <property type="entry name" value="VACUOLAR BASIC AMINO ACID TRANSPORTER 4"/>
    <property type="match status" value="1"/>
</dbReference>
<feature type="transmembrane region" description="Helical" evidence="9">
    <location>
        <begin position="483"/>
        <end position="501"/>
    </location>
</feature>
<dbReference type="CDD" id="cd17321">
    <property type="entry name" value="MFS_MMR_MDR_like"/>
    <property type="match status" value="1"/>
</dbReference>
<feature type="transmembrane region" description="Helical" evidence="9">
    <location>
        <begin position="239"/>
        <end position="257"/>
    </location>
</feature>
<dbReference type="PROSITE" id="PS50850">
    <property type="entry name" value="MFS"/>
    <property type="match status" value="1"/>
</dbReference>
<feature type="transmembrane region" description="Helical" evidence="9">
    <location>
        <begin position="55"/>
        <end position="73"/>
    </location>
</feature>
<dbReference type="InterPro" id="IPR036259">
    <property type="entry name" value="MFS_trans_sf"/>
</dbReference>
<feature type="transmembrane region" description="Helical" evidence="9">
    <location>
        <begin position="143"/>
        <end position="168"/>
    </location>
</feature>
<dbReference type="InterPro" id="IPR011701">
    <property type="entry name" value="MFS"/>
</dbReference>
<keyword evidence="3" id="KW-0997">Cell inner membrane</keyword>
<dbReference type="Gene3D" id="1.20.1250.20">
    <property type="entry name" value="MFS general substrate transporter like domains"/>
    <property type="match status" value="1"/>
</dbReference>
<dbReference type="PROSITE" id="PS00216">
    <property type="entry name" value="SUGAR_TRANSPORT_1"/>
    <property type="match status" value="1"/>
</dbReference>
<dbReference type="Pfam" id="PF07690">
    <property type="entry name" value="MFS_1"/>
    <property type="match status" value="1"/>
</dbReference>
<dbReference type="PANTHER" id="PTHR23501">
    <property type="entry name" value="MAJOR FACILITATOR SUPERFAMILY"/>
    <property type="match status" value="1"/>
</dbReference>
<evidence type="ECO:0000256" key="7">
    <source>
        <dbReference type="ARBA" id="ARBA00044273"/>
    </source>
</evidence>
<dbReference type="SUPFAM" id="SSF103473">
    <property type="entry name" value="MFS general substrate transporter"/>
    <property type="match status" value="1"/>
</dbReference>
<dbReference type="InterPro" id="IPR005829">
    <property type="entry name" value="Sugar_transporter_CS"/>
</dbReference>
<feature type="transmembrane region" description="Helical" evidence="9">
    <location>
        <begin position="85"/>
        <end position="104"/>
    </location>
</feature>
<dbReference type="Proteomes" id="UP000011200">
    <property type="component" value="Chromosome"/>
</dbReference>
<name>A0A2U9PQM9_MYCSE</name>
<evidence type="ECO:0000313" key="12">
    <source>
        <dbReference type="Proteomes" id="UP000011200"/>
    </source>
</evidence>
<dbReference type="GO" id="GO:0005886">
    <property type="term" value="C:plasma membrane"/>
    <property type="evidence" value="ECO:0007669"/>
    <property type="project" value="UniProtKB-SubCell"/>
</dbReference>
<evidence type="ECO:0000256" key="6">
    <source>
        <dbReference type="ARBA" id="ARBA00023136"/>
    </source>
</evidence>
<reference evidence="12" key="2">
    <citation type="submission" date="2018-03" db="EMBL/GenBank/DDBJ databases">
        <authorList>
            <person name="Derbyshire K."/>
            <person name="Gray T.A."/>
            <person name="Champion M."/>
        </authorList>
    </citation>
    <scope>NUCLEOTIDE SEQUENCE [LARGE SCALE GENOMIC DNA]</scope>
    <source>
        <strain evidence="12">MKD8</strain>
    </source>
</reference>
<dbReference type="AlphaFoldDB" id="A0A2U9PQM9"/>
<organism evidence="11 12">
    <name type="scientific">Mycolicibacterium smegmatis (strain MKD8)</name>
    <name type="common">Mycobacterium smegmatis</name>
    <dbReference type="NCBI Taxonomy" id="1214915"/>
    <lineage>
        <taxon>Bacteria</taxon>
        <taxon>Bacillati</taxon>
        <taxon>Actinomycetota</taxon>
        <taxon>Actinomycetes</taxon>
        <taxon>Mycobacteriales</taxon>
        <taxon>Mycobacteriaceae</taxon>
        <taxon>Mycolicibacterium</taxon>
    </lineage>
</organism>
<keyword evidence="5 9" id="KW-1133">Transmembrane helix</keyword>
<proteinExistence type="predicted"/>
<keyword evidence="6 9" id="KW-0472">Membrane</keyword>
<sequence>MPGGTAVSSRGNRNIAISAGSLAVLLGALDTYVVITIIVDIMADVGIAINQIQQVTPIITGYLLGYIAAMPLLGRASDRFGRKMLIQVGLAGFAVGSVVTALSSDLTMLVIGRIIQGSASGALLPVTLALAADLWSARNRASVLGGVGAAQELGAVLGPMYGIALVWLFNHWQAVFWVNVPLAVIAMVMIHFSLPARQQVDEPERVDVIGGVLLAIALGLTVVGLYNPEPDGKQVLPSWGLPVLAGALVAAVAFFAWEKVAKTRLIDPAGVRFRPFLAALAASLCAGAALMVTLVNVELFGQGVLGQDQDHAAFLLLRFLIALPIGALIGGWLATRIGDRLVVLIGLLIAAGGFVLISHWSVDVLSDRHNLGLFTLPVLDTDLAIVGLGLGLVIGPLTSATLRAVPAAEHGIASAAVVVARMIGMLIGIAALGAWGFYRFNQHLATLAARAAGDAGSPMSLAERLTAQAVRYREAYVMMYGDIFLSAAVVCVIGALLGLLISGKHEHAEEFEPAYAPTYGGGGAIDPYDAGDADDAPTEMLDLPTQVLSAPPSDPGDERPGRHRAP</sequence>
<feature type="domain" description="Major facilitator superfamily (MFS) profile" evidence="10">
    <location>
        <begin position="16"/>
        <end position="506"/>
    </location>
</feature>
<feature type="transmembrane region" description="Helical" evidence="9">
    <location>
        <begin position="206"/>
        <end position="227"/>
    </location>
</feature>
<feature type="transmembrane region" description="Helical" evidence="9">
    <location>
        <begin position="315"/>
        <end position="334"/>
    </location>
</feature>
<keyword evidence="4 9" id="KW-0812">Transmembrane</keyword>
<dbReference type="GO" id="GO:0022857">
    <property type="term" value="F:transmembrane transporter activity"/>
    <property type="evidence" value="ECO:0007669"/>
    <property type="project" value="InterPro"/>
</dbReference>
<gene>
    <name evidence="11" type="ORF">D806_030340</name>
</gene>
<reference evidence="11 12" key="1">
    <citation type="journal article" date="2013" name="Genome Announc.">
        <title>Draft genome sequence of MKD8, a conjugal recipient Mycobacterium smegmatis strain.</title>
        <authorList>
            <person name="Gray T.A."/>
            <person name="Palumbo M.J."/>
            <person name="Derbyshire K.M."/>
        </authorList>
    </citation>
    <scope>NUCLEOTIDE SEQUENCE [LARGE SCALE GENOMIC DNA]</scope>
    <source>
        <strain evidence="11 12">MKD8</strain>
    </source>
</reference>
<comment type="subcellular location">
    <subcellularLocation>
        <location evidence="1">Cell inner membrane</location>
        <topology evidence="1">Multi-pass membrane protein</topology>
    </subcellularLocation>
</comment>
<evidence type="ECO:0000256" key="8">
    <source>
        <dbReference type="SAM" id="MobiDB-lite"/>
    </source>
</evidence>
<feature type="transmembrane region" description="Helical" evidence="9">
    <location>
        <begin position="341"/>
        <end position="362"/>
    </location>
</feature>
<feature type="transmembrane region" description="Helical" evidence="9">
    <location>
        <begin position="21"/>
        <end position="43"/>
    </location>
</feature>
<evidence type="ECO:0000256" key="5">
    <source>
        <dbReference type="ARBA" id="ARBA00022989"/>
    </source>
</evidence>
<evidence type="ECO:0000256" key="1">
    <source>
        <dbReference type="ARBA" id="ARBA00004429"/>
    </source>
</evidence>
<protein>
    <recommendedName>
        <fullName evidence="7">MFS-type drug efflux transporter P55</fullName>
    </recommendedName>
</protein>
<feature type="region of interest" description="Disordered" evidence="8">
    <location>
        <begin position="525"/>
        <end position="566"/>
    </location>
</feature>
<evidence type="ECO:0000256" key="4">
    <source>
        <dbReference type="ARBA" id="ARBA00022692"/>
    </source>
</evidence>
<feature type="transmembrane region" description="Helical" evidence="9">
    <location>
        <begin position="174"/>
        <end position="194"/>
    </location>
</feature>
<evidence type="ECO:0000256" key="9">
    <source>
        <dbReference type="SAM" id="Phobius"/>
    </source>
</evidence>
<accession>A0A2U9PQM9</accession>
<keyword evidence="3" id="KW-1003">Cell membrane</keyword>
<evidence type="ECO:0000256" key="3">
    <source>
        <dbReference type="ARBA" id="ARBA00022519"/>
    </source>
</evidence>
<feature type="transmembrane region" description="Helical" evidence="9">
    <location>
        <begin position="277"/>
        <end position="295"/>
    </location>
</feature>
<feature type="transmembrane region" description="Helical" evidence="9">
    <location>
        <begin position="382"/>
        <end position="405"/>
    </location>
</feature>
<evidence type="ECO:0000259" key="10">
    <source>
        <dbReference type="PROSITE" id="PS50850"/>
    </source>
</evidence>
<dbReference type="InterPro" id="IPR020846">
    <property type="entry name" value="MFS_dom"/>
</dbReference>
<feature type="transmembrane region" description="Helical" evidence="9">
    <location>
        <begin position="412"/>
        <end position="438"/>
    </location>
</feature>